<accession>A0A7C3QX04</accession>
<evidence type="ECO:0000313" key="6">
    <source>
        <dbReference type="EMBL" id="HFT93768.1"/>
    </source>
</evidence>
<organism evidence="6">
    <name type="scientific">Leptospirillum ferriphilum</name>
    <dbReference type="NCBI Taxonomy" id="178606"/>
    <lineage>
        <taxon>Bacteria</taxon>
        <taxon>Pseudomonadati</taxon>
        <taxon>Nitrospirota</taxon>
        <taxon>Nitrospiria</taxon>
        <taxon>Nitrospirales</taxon>
        <taxon>Nitrospiraceae</taxon>
        <taxon>Leptospirillum</taxon>
    </lineage>
</organism>
<dbReference type="GO" id="GO:0046872">
    <property type="term" value="F:metal ion binding"/>
    <property type="evidence" value="ECO:0007669"/>
    <property type="project" value="UniProtKB-KW"/>
</dbReference>
<evidence type="ECO:0000256" key="2">
    <source>
        <dbReference type="ARBA" id="ARBA00022723"/>
    </source>
</evidence>
<keyword evidence="4" id="KW-1133">Transmembrane helix</keyword>
<dbReference type="InterPro" id="IPR009056">
    <property type="entry name" value="Cyt_c-like_dom"/>
</dbReference>
<dbReference type="SUPFAM" id="SSF46626">
    <property type="entry name" value="Cytochrome c"/>
    <property type="match status" value="1"/>
</dbReference>
<evidence type="ECO:0000256" key="4">
    <source>
        <dbReference type="SAM" id="Phobius"/>
    </source>
</evidence>
<reference evidence="6" key="1">
    <citation type="journal article" date="2020" name="mSystems">
        <title>Genome- and Community-Level Interaction Insights into Carbon Utilization and Element Cycling Functions of Hydrothermarchaeota in Hydrothermal Sediment.</title>
        <authorList>
            <person name="Zhou Z."/>
            <person name="Liu Y."/>
            <person name="Xu W."/>
            <person name="Pan J."/>
            <person name="Luo Z.H."/>
            <person name="Li M."/>
        </authorList>
    </citation>
    <scope>NUCLEOTIDE SEQUENCE [LARGE SCALE GENOMIC DNA]</scope>
    <source>
        <strain evidence="6">SpSt-902</strain>
    </source>
</reference>
<keyword evidence="4" id="KW-0812">Transmembrane</keyword>
<evidence type="ECO:0000256" key="3">
    <source>
        <dbReference type="ARBA" id="ARBA00023004"/>
    </source>
</evidence>
<evidence type="ECO:0000259" key="5">
    <source>
        <dbReference type="Pfam" id="PF13442"/>
    </source>
</evidence>
<dbReference type="InterPro" id="IPR036909">
    <property type="entry name" value="Cyt_c-like_dom_sf"/>
</dbReference>
<sequence>MENRFKPMNNVAAIFVTIAVAVIFFILFMMIPGPQGNHHGSATHAASDNRVLPSGLSGKTLFDMACSQCHTPPPLTHRSPEEWRILVLKMNRNMQQTGKKYLSSEEITPVVEYILSRQKPA</sequence>
<protein>
    <submittedName>
        <fullName evidence="6">Cytochrome c</fullName>
    </submittedName>
</protein>
<dbReference type="GO" id="GO:0020037">
    <property type="term" value="F:heme binding"/>
    <property type="evidence" value="ECO:0007669"/>
    <property type="project" value="InterPro"/>
</dbReference>
<dbReference type="Gene3D" id="1.10.760.10">
    <property type="entry name" value="Cytochrome c-like domain"/>
    <property type="match status" value="1"/>
</dbReference>
<dbReference type="Pfam" id="PF13442">
    <property type="entry name" value="Cytochrome_CBB3"/>
    <property type="match status" value="1"/>
</dbReference>
<keyword evidence="2" id="KW-0479">Metal-binding</keyword>
<dbReference type="GO" id="GO:0009055">
    <property type="term" value="F:electron transfer activity"/>
    <property type="evidence" value="ECO:0007669"/>
    <property type="project" value="InterPro"/>
</dbReference>
<keyword evidence="1" id="KW-0349">Heme</keyword>
<keyword evidence="4" id="KW-0472">Membrane</keyword>
<dbReference type="EMBL" id="DTMM01000155">
    <property type="protein sequence ID" value="HFT93768.1"/>
    <property type="molecule type" value="Genomic_DNA"/>
</dbReference>
<comment type="caution">
    <text evidence="6">The sequence shown here is derived from an EMBL/GenBank/DDBJ whole genome shotgun (WGS) entry which is preliminary data.</text>
</comment>
<evidence type="ECO:0000256" key="1">
    <source>
        <dbReference type="ARBA" id="ARBA00022617"/>
    </source>
</evidence>
<feature type="transmembrane region" description="Helical" evidence="4">
    <location>
        <begin position="12"/>
        <end position="31"/>
    </location>
</feature>
<feature type="domain" description="Cytochrome c" evidence="5">
    <location>
        <begin position="57"/>
        <end position="114"/>
    </location>
</feature>
<proteinExistence type="predicted"/>
<keyword evidence="3" id="KW-0408">Iron</keyword>
<dbReference type="AlphaFoldDB" id="A0A7C3QX04"/>
<name>A0A7C3QX04_9BACT</name>
<gene>
    <name evidence="6" type="ORF">ENX03_07525</name>
</gene>